<gene>
    <name evidence="1" type="ORF">EDD54_0010</name>
</gene>
<dbReference type="AlphaFoldDB" id="A0A4R6RPZ5"/>
<comment type="caution">
    <text evidence="1">The sequence shown here is derived from an EMBL/GenBank/DDBJ whole genome shotgun (WGS) entry which is preliminary data.</text>
</comment>
<evidence type="ECO:0000313" key="2">
    <source>
        <dbReference type="Proteomes" id="UP000294547"/>
    </source>
</evidence>
<dbReference type="Proteomes" id="UP000294547">
    <property type="component" value="Unassembled WGS sequence"/>
</dbReference>
<evidence type="ECO:0000313" key="1">
    <source>
        <dbReference type="EMBL" id="TDP88714.1"/>
    </source>
</evidence>
<reference evidence="1 2" key="1">
    <citation type="submission" date="2019-03" db="EMBL/GenBank/DDBJ databases">
        <title>Genomic Encyclopedia of Type Strains, Phase IV (KMG-IV): sequencing the most valuable type-strain genomes for metagenomic binning, comparative biology and taxonomic classification.</title>
        <authorList>
            <person name="Goeker M."/>
        </authorList>
    </citation>
    <scope>NUCLEOTIDE SEQUENCE [LARGE SCALE GENOMIC DNA]</scope>
    <source>
        <strain evidence="1 2">DSM 102969</strain>
    </source>
</reference>
<proteinExistence type="predicted"/>
<dbReference type="GeneID" id="39489802"/>
<organism evidence="1 2">
    <name type="scientific">Oharaeibacter diazotrophicus</name>
    <dbReference type="NCBI Taxonomy" id="1920512"/>
    <lineage>
        <taxon>Bacteria</taxon>
        <taxon>Pseudomonadati</taxon>
        <taxon>Pseudomonadota</taxon>
        <taxon>Alphaproteobacteria</taxon>
        <taxon>Hyphomicrobiales</taxon>
        <taxon>Pleomorphomonadaceae</taxon>
        <taxon>Oharaeibacter</taxon>
    </lineage>
</organism>
<accession>A0A4R6RPZ5</accession>
<dbReference type="EMBL" id="SNXY01000001">
    <property type="protein sequence ID" value="TDP88714.1"/>
    <property type="molecule type" value="Genomic_DNA"/>
</dbReference>
<protein>
    <submittedName>
        <fullName evidence="1">Uncharacterized protein</fullName>
    </submittedName>
</protein>
<keyword evidence="2" id="KW-1185">Reference proteome</keyword>
<dbReference type="OrthoDB" id="5947241at2"/>
<sequence>MTDFAEYRFRIDTLSPDTIPMARLAAYLDQLAALLGSQEHVRLASIEAGSLVLVTRVDQEVKPVVSTRVRSAVAGTGDAVSISANRRLNEMVWEDHGQATLDMPGGVVISFPGRPKPTRSVGGIKQITAVQGRLVRIQGGGDSVSIGIEDQTGLAKSGITVTAEMAEELVKHFRRLVRLTGHGRWRRDTNGRWELEALEVSAFEPLVEEPLSEVLARAGRLLSPGQASEAFKAIKELREG</sequence>
<dbReference type="RefSeq" id="WP_126542132.1">
    <property type="nucleotide sequence ID" value="NZ_BSPM01000016.1"/>
</dbReference>
<name>A0A4R6RPZ5_9HYPH</name>